<dbReference type="Pfam" id="PF04294">
    <property type="entry name" value="VanW"/>
    <property type="match status" value="1"/>
</dbReference>
<dbReference type="InterPro" id="IPR052913">
    <property type="entry name" value="Glycopeptide_resist_protein"/>
</dbReference>
<comment type="caution">
    <text evidence="1">The sequence shown here is derived from an EMBL/GenBank/DDBJ whole genome shotgun (WGS) entry which is preliminary data.</text>
</comment>
<sequence>MPGTAGTTLDPVALADAVSAASRSTDRTARVALAVTQPAETTEALQKLGIKEIVSEFATTLTADPVRTQNLVRGAEKVNGSLVLPGETFSINTVLAPVTEAGGYFPGGQIENGFFTTGVGGGLSQMGTTVYNAAYFAGFEDVEHQPHSYYFSRYPEGREATVFQGQIDVRFKDNTPYGALLQAWVADNQVHVRVWSTTYWTVGSTTSPRSNIVAPTTVHSTAAGCTPSSAGNPGFKVTVTRTVTLDGVVTSVEPKTWRYDPQNAVTCG</sequence>
<dbReference type="EMBL" id="MLJW01001500">
    <property type="protein sequence ID" value="OIQ77957.1"/>
    <property type="molecule type" value="Genomic_DNA"/>
</dbReference>
<protein>
    <submittedName>
        <fullName evidence="1">Vancomycin B-type resistance protein VanW</fullName>
    </submittedName>
</protein>
<name>A0A1J5QPS9_9ZZZZ</name>
<dbReference type="AlphaFoldDB" id="A0A1J5QPS9"/>
<proteinExistence type="predicted"/>
<dbReference type="InterPro" id="IPR007391">
    <property type="entry name" value="Vancomycin_resist_VanW"/>
</dbReference>
<reference evidence="1" key="1">
    <citation type="submission" date="2016-10" db="EMBL/GenBank/DDBJ databases">
        <title>Sequence of Gallionella enrichment culture.</title>
        <authorList>
            <person name="Poehlein A."/>
            <person name="Muehling M."/>
            <person name="Daniel R."/>
        </authorList>
    </citation>
    <scope>NUCLEOTIDE SEQUENCE</scope>
</reference>
<accession>A0A1J5QPS9</accession>
<evidence type="ECO:0000313" key="1">
    <source>
        <dbReference type="EMBL" id="OIQ77957.1"/>
    </source>
</evidence>
<dbReference type="PANTHER" id="PTHR35788">
    <property type="entry name" value="EXPORTED PROTEIN-RELATED"/>
    <property type="match status" value="1"/>
</dbReference>
<gene>
    <name evidence="1" type="primary">vanW</name>
    <name evidence="1" type="ORF">GALL_403490</name>
</gene>
<dbReference type="PANTHER" id="PTHR35788:SF1">
    <property type="entry name" value="EXPORTED PROTEIN"/>
    <property type="match status" value="1"/>
</dbReference>
<organism evidence="1">
    <name type="scientific">mine drainage metagenome</name>
    <dbReference type="NCBI Taxonomy" id="410659"/>
    <lineage>
        <taxon>unclassified sequences</taxon>
        <taxon>metagenomes</taxon>
        <taxon>ecological metagenomes</taxon>
    </lineage>
</organism>